<feature type="compositionally biased region" description="Polar residues" evidence="1">
    <location>
        <begin position="1"/>
        <end position="11"/>
    </location>
</feature>
<organism evidence="2 3">
    <name type="scientific">Pleurodeles waltl</name>
    <name type="common">Iberian ribbed newt</name>
    <dbReference type="NCBI Taxonomy" id="8319"/>
    <lineage>
        <taxon>Eukaryota</taxon>
        <taxon>Metazoa</taxon>
        <taxon>Chordata</taxon>
        <taxon>Craniata</taxon>
        <taxon>Vertebrata</taxon>
        <taxon>Euteleostomi</taxon>
        <taxon>Amphibia</taxon>
        <taxon>Batrachia</taxon>
        <taxon>Caudata</taxon>
        <taxon>Salamandroidea</taxon>
        <taxon>Salamandridae</taxon>
        <taxon>Pleurodelinae</taxon>
        <taxon>Pleurodeles</taxon>
    </lineage>
</organism>
<feature type="region of interest" description="Disordered" evidence="1">
    <location>
        <begin position="1"/>
        <end position="161"/>
    </location>
</feature>
<accession>A0AAV7KNM9</accession>
<dbReference type="EMBL" id="JANPWB010000016">
    <property type="protein sequence ID" value="KAJ1080107.1"/>
    <property type="molecule type" value="Genomic_DNA"/>
</dbReference>
<name>A0AAV7KNM9_PLEWA</name>
<keyword evidence="3" id="KW-1185">Reference proteome</keyword>
<comment type="caution">
    <text evidence="2">The sequence shown here is derived from an EMBL/GenBank/DDBJ whole genome shotgun (WGS) entry which is preliminary data.</text>
</comment>
<proteinExistence type="predicted"/>
<feature type="compositionally biased region" description="Pro residues" evidence="1">
    <location>
        <begin position="26"/>
        <end position="40"/>
    </location>
</feature>
<feature type="compositionally biased region" description="Polar residues" evidence="1">
    <location>
        <begin position="150"/>
        <end position="160"/>
    </location>
</feature>
<dbReference type="Proteomes" id="UP001066276">
    <property type="component" value="Chromosome 12"/>
</dbReference>
<evidence type="ECO:0000313" key="2">
    <source>
        <dbReference type="EMBL" id="KAJ1080107.1"/>
    </source>
</evidence>
<evidence type="ECO:0000313" key="3">
    <source>
        <dbReference type="Proteomes" id="UP001066276"/>
    </source>
</evidence>
<dbReference type="AlphaFoldDB" id="A0AAV7KNM9"/>
<gene>
    <name evidence="2" type="ORF">NDU88_000328</name>
</gene>
<sequence length="181" mass="19381">MRSAQGGSTSLRGEIRSQPGTQQRRAPPPCIPPSLHPSQPPTLTSPASVDGRETRAKIETKTEKKGRVRKMLLSHGDISGRWTRGGRPGDRSSRHPPARPGSADDGGPRRQARAAEPGSESGIANLHRGPAPPQPLIPVADTAATRGKQSRQIRSSTSPGNYKCIFFSVTITTESLLQNEK</sequence>
<evidence type="ECO:0000256" key="1">
    <source>
        <dbReference type="SAM" id="MobiDB-lite"/>
    </source>
</evidence>
<reference evidence="2" key="1">
    <citation type="journal article" date="2022" name="bioRxiv">
        <title>Sequencing and chromosome-scale assembly of the giantPleurodeles waltlgenome.</title>
        <authorList>
            <person name="Brown T."/>
            <person name="Elewa A."/>
            <person name="Iarovenko S."/>
            <person name="Subramanian E."/>
            <person name="Araus A.J."/>
            <person name="Petzold A."/>
            <person name="Susuki M."/>
            <person name="Suzuki K.-i.T."/>
            <person name="Hayashi T."/>
            <person name="Toyoda A."/>
            <person name="Oliveira C."/>
            <person name="Osipova E."/>
            <person name="Leigh N.D."/>
            <person name="Simon A."/>
            <person name="Yun M.H."/>
        </authorList>
    </citation>
    <scope>NUCLEOTIDE SEQUENCE</scope>
    <source>
        <strain evidence="2">20211129_DDA</strain>
        <tissue evidence="2">Liver</tissue>
    </source>
</reference>
<feature type="compositionally biased region" description="Basic and acidic residues" evidence="1">
    <location>
        <begin position="50"/>
        <end position="65"/>
    </location>
</feature>
<protein>
    <submittedName>
        <fullName evidence="2">Uncharacterized protein</fullName>
    </submittedName>
</protein>